<dbReference type="EMBL" id="HG711939">
    <property type="protein sequence ID" value="CDJ49925.1"/>
    <property type="molecule type" value="Genomic_DNA"/>
</dbReference>
<evidence type="ECO:0000313" key="3">
    <source>
        <dbReference type="Proteomes" id="UP000030750"/>
    </source>
</evidence>
<keyword evidence="1" id="KW-0472">Membrane</keyword>
<accession>U6LQ72</accession>
<reference evidence="2" key="2">
    <citation type="submission" date="2013-10" db="EMBL/GenBank/DDBJ databases">
        <authorList>
            <person name="Aslett M."/>
        </authorList>
    </citation>
    <scope>NUCLEOTIDE SEQUENCE [LARGE SCALE GENOMIC DNA]</scope>
    <source>
        <strain evidence="2">Houghton</strain>
    </source>
</reference>
<dbReference type="OrthoDB" id="347425at2759"/>
<reference evidence="2" key="1">
    <citation type="submission" date="2013-10" db="EMBL/GenBank/DDBJ databases">
        <title>Genomic analysis of the causative agents of coccidiosis in chickens.</title>
        <authorList>
            <person name="Reid A.J."/>
            <person name="Blake D."/>
            <person name="Billington K."/>
            <person name="Browne H."/>
            <person name="Dunn M."/>
            <person name="Hung S."/>
            <person name="Kawahara F."/>
            <person name="Miranda-Saavedra D."/>
            <person name="Mourier T."/>
            <person name="Nagra H."/>
            <person name="Otto T.D."/>
            <person name="Rawlings N."/>
            <person name="Sanchez A."/>
            <person name="Sanders M."/>
            <person name="Subramaniam C."/>
            <person name="Tay Y."/>
            <person name="Dear P."/>
            <person name="Doerig C."/>
            <person name="Gruber A."/>
            <person name="Parkinson J."/>
            <person name="Shirley M."/>
            <person name="Wan K.L."/>
            <person name="Berriman M."/>
            <person name="Tomley F."/>
            <person name="Pain A."/>
        </authorList>
    </citation>
    <scope>NUCLEOTIDE SEQUENCE [LARGE SCALE GENOMIC DNA]</scope>
    <source>
        <strain evidence="2">Houghton</strain>
    </source>
</reference>
<keyword evidence="3" id="KW-1185">Reference proteome</keyword>
<dbReference type="VEuPathDB" id="ToxoDB:EBH_0072790"/>
<name>U6LQ72_9EIME</name>
<evidence type="ECO:0000256" key="1">
    <source>
        <dbReference type="SAM" id="Phobius"/>
    </source>
</evidence>
<keyword evidence="1" id="KW-0812">Transmembrane</keyword>
<dbReference type="Proteomes" id="UP000030750">
    <property type="component" value="Unassembled WGS sequence"/>
</dbReference>
<keyword evidence="1" id="KW-1133">Transmembrane helix</keyword>
<proteinExistence type="predicted"/>
<organism evidence="2 3">
    <name type="scientific">Eimeria brunetti</name>
    <dbReference type="NCBI Taxonomy" id="51314"/>
    <lineage>
        <taxon>Eukaryota</taxon>
        <taxon>Sar</taxon>
        <taxon>Alveolata</taxon>
        <taxon>Apicomplexa</taxon>
        <taxon>Conoidasida</taxon>
        <taxon>Coccidia</taxon>
        <taxon>Eucoccidiorida</taxon>
        <taxon>Eimeriorina</taxon>
        <taxon>Eimeriidae</taxon>
        <taxon>Eimeria</taxon>
    </lineage>
</organism>
<protein>
    <submittedName>
        <fullName evidence="2">Uncharacterized protein</fullName>
    </submittedName>
</protein>
<dbReference type="AlphaFoldDB" id="U6LQ72"/>
<evidence type="ECO:0000313" key="2">
    <source>
        <dbReference type="EMBL" id="CDJ49925.1"/>
    </source>
</evidence>
<feature type="transmembrane region" description="Helical" evidence="1">
    <location>
        <begin position="60"/>
        <end position="77"/>
    </location>
</feature>
<gene>
    <name evidence="2" type="ORF">EBH_0072790</name>
</gene>
<sequence>MDIQLRDAGTWLSRALGLHTGEDEAAQSDTDSAEKSDAVVQEGGFFPLRYRGKKALETKAIIAAVAVILISGAHYMISRSRSRVKPPQLALDNVSMEEYLDNFNKAAEKMEEAWEASGLPVRQAFQKHFTPSLEDSQQLTEDPLVSIRDHVAKMRDCKVPPESSVEARGDFAKHLQLLVSICRTVTFRLEELNWLVRVSEKQRLPIPVPGYDEPYNYPPLESLEKNSENGMLATQFLSYVGLVGGDPTQKVAGSLAHRLLSLLAIESKHKAYSSMSRFHFERFLQPFREDGAHSVAKYKIPYTGKQFRIDALQQAAANIFRESDNTPAYANERKMHRIANNWTTEGALEAAKRQEKENVNCFEKRLNDRREQMRLLRKDGIVYDDPVSIALFLL</sequence>